<feature type="transmembrane region" description="Helical" evidence="1">
    <location>
        <begin position="212"/>
        <end position="234"/>
    </location>
</feature>
<evidence type="ECO:0000313" key="2">
    <source>
        <dbReference type="EMBL" id="KZT35514.1"/>
    </source>
</evidence>
<evidence type="ECO:0000256" key="1">
    <source>
        <dbReference type="SAM" id="Phobius"/>
    </source>
</evidence>
<keyword evidence="3" id="KW-1185">Reference proteome</keyword>
<gene>
    <name evidence="2" type="ORF">SISSUDRAFT_1131070</name>
</gene>
<sequence length="251" mass="28734">MGFANESSQSPVQHHYSETTARKSGIVSFKNLILLPNRRLKVTYDVHKGPNDEWTEEEDSRYETFDAYLSIPDPDKDHIDDVERSPTYVEIEEQYPTHRVSASQEHILQPALLHILIFMPLFVLNQQCLDLSSYTDHRLFPCSMIMGPLITASASLLHYLSKISIEPTSRRNFLEERSRYQFSTTLSWAFMGLGYIYASAAVAQSSFVTSNWPVSVVATGLLPLLLFYWMYGIVGTFSSEGQRFDRVCQKL</sequence>
<protein>
    <submittedName>
        <fullName evidence="2">Uncharacterized protein</fullName>
    </submittedName>
</protein>
<feature type="transmembrane region" description="Helical" evidence="1">
    <location>
        <begin position="107"/>
        <end position="126"/>
    </location>
</feature>
<keyword evidence="1" id="KW-0472">Membrane</keyword>
<keyword evidence="1" id="KW-1133">Transmembrane helix</keyword>
<feature type="transmembrane region" description="Helical" evidence="1">
    <location>
        <begin position="138"/>
        <end position="160"/>
    </location>
</feature>
<feature type="transmembrane region" description="Helical" evidence="1">
    <location>
        <begin position="180"/>
        <end position="200"/>
    </location>
</feature>
<dbReference type="EMBL" id="KV428137">
    <property type="protein sequence ID" value="KZT35514.1"/>
    <property type="molecule type" value="Genomic_DNA"/>
</dbReference>
<dbReference type="AlphaFoldDB" id="A0A166ANK4"/>
<proteinExistence type="predicted"/>
<name>A0A166ANK4_9AGAM</name>
<dbReference type="Proteomes" id="UP000076798">
    <property type="component" value="Unassembled WGS sequence"/>
</dbReference>
<keyword evidence="1" id="KW-0812">Transmembrane</keyword>
<reference evidence="2 3" key="1">
    <citation type="journal article" date="2016" name="Mol. Biol. Evol.">
        <title>Comparative Genomics of Early-Diverging Mushroom-Forming Fungi Provides Insights into the Origins of Lignocellulose Decay Capabilities.</title>
        <authorList>
            <person name="Nagy L.G."/>
            <person name="Riley R."/>
            <person name="Tritt A."/>
            <person name="Adam C."/>
            <person name="Daum C."/>
            <person name="Floudas D."/>
            <person name="Sun H."/>
            <person name="Yadav J.S."/>
            <person name="Pangilinan J."/>
            <person name="Larsson K.H."/>
            <person name="Matsuura K."/>
            <person name="Barry K."/>
            <person name="Labutti K."/>
            <person name="Kuo R."/>
            <person name="Ohm R.A."/>
            <person name="Bhattacharya S.S."/>
            <person name="Shirouzu T."/>
            <person name="Yoshinaga Y."/>
            <person name="Martin F.M."/>
            <person name="Grigoriev I.V."/>
            <person name="Hibbett D.S."/>
        </authorList>
    </citation>
    <scope>NUCLEOTIDE SEQUENCE [LARGE SCALE GENOMIC DNA]</scope>
    <source>
        <strain evidence="2 3">HHB10207 ss-3</strain>
    </source>
</reference>
<evidence type="ECO:0000313" key="3">
    <source>
        <dbReference type="Proteomes" id="UP000076798"/>
    </source>
</evidence>
<accession>A0A166ANK4</accession>
<organism evidence="2 3">
    <name type="scientific">Sistotremastrum suecicum HHB10207 ss-3</name>
    <dbReference type="NCBI Taxonomy" id="1314776"/>
    <lineage>
        <taxon>Eukaryota</taxon>
        <taxon>Fungi</taxon>
        <taxon>Dikarya</taxon>
        <taxon>Basidiomycota</taxon>
        <taxon>Agaricomycotina</taxon>
        <taxon>Agaricomycetes</taxon>
        <taxon>Sistotremastrales</taxon>
        <taxon>Sistotremastraceae</taxon>
        <taxon>Sistotremastrum</taxon>
    </lineage>
</organism>